<comment type="caution">
    <text evidence="1">The sequence shown here is derived from an EMBL/GenBank/DDBJ whole genome shotgun (WGS) entry which is preliminary data.</text>
</comment>
<sequence length="76" mass="9202">MTHYLQLYINDNSWNLKESQVPLDFLQVLQKQIPQSWHKIIITINNHRQKKYNFTESTYKLNLHIINQFQTLGKCV</sequence>
<protein>
    <submittedName>
        <fullName evidence="1">Uncharacterized protein</fullName>
    </submittedName>
</protein>
<proteinExistence type="predicted"/>
<organism evidence="1 2">
    <name type="scientific">Paramecium octaurelia</name>
    <dbReference type="NCBI Taxonomy" id="43137"/>
    <lineage>
        <taxon>Eukaryota</taxon>
        <taxon>Sar</taxon>
        <taxon>Alveolata</taxon>
        <taxon>Ciliophora</taxon>
        <taxon>Intramacronucleata</taxon>
        <taxon>Oligohymenophorea</taxon>
        <taxon>Peniculida</taxon>
        <taxon>Parameciidae</taxon>
        <taxon>Paramecium</taxon>
    </lineage>
</organism>
<dbReference type="EMBL" id="CAJJDP010000037">
    <property type="protein sequence ID" value="CAD8159732.1"/>
    <property type="molecule type" value="Genomic_DNA"/>
</dbReference>
<accession>A0A8S1U6Q3</accession>
<keyword evidence="2" id="KW-1185">Reference proteome</keyword>
<dbReference type="AlphaFoldDB" id="A0A8S1U6Q3"/>
<dbReference type="Proteomes" id="UP000683925">
    <property type="component" value="Unassembled WGS sequence"/>
</dbReference>
<evidence type="ECO:0000313" key="2">
    <source>
        <dbReference type="Proteomes" id="UP000683925"/>
    </source>
</evidence>
<name>A0A8S1U6Q3_PAROT</name>
<gene>
    <name evidence="1" type="ORF">POCTA_138.1.T0370136</name>
</gene>
<reference evidence="1" key="1">
    <citation type="submission" date="2021-01" db="EMBL/GenBank/DDBJ databases">
        <authorList>
            <consortium name="Genoscope - CEA"/>
            <person name="William W."/>
        </authorList>
    </citation>
    <scope>NUCLEOTIDE SEQUENCE</scope>
</reference>
<evidence type="ECO:0000313" key="1">
    <source>
        <dbReference type="EMBL" id="CAD8159732.1"/>
    </source>
</evidence>